<accession>A0A2N9ARW6</accession>
<dbReference type="EMBL" id="LT962688">
    <property type="protein sequence ID" value="SOR30012.1"/>
    <property type="molecule type" value="Genomic_DNA"/>
</dbReference>
<feature type="domain" description="Type II secretion system protein GspF" evidence="7">
    <location>
        <begin position="157"/>
        <end position="276"/>
    </location>
</feature>
<keyword evidence="5 6" id="KW-0472">Membrane</keyword>
<dbReference type="Pfam" id="PF00482">
    <property type="entry name" value="T2SSF"/>
    <property type="match status" value="1"/>
</dbReference>
<keyword evidence="3 6" id="KW-0812">Transmembrane</keyword>
<feature type="transmembrane region" description="Helical" evidence="6">
    <location>
        <begin position="264"/>
        <end position="283"/>
    </location>
</feature>
<dbReference type="GO" id="GO:0005886">
    <property type="term" value="C:plasma membrane"/>
    <property type="evidence" value="ECO:0007669"/>
    <property type="project" value="UniProtKB-SubCell"/>
</dbReference>
<dbReference type="Gene3D" id="1.20.81.30">
    <property type="entry name" value="Type II secretion system (T2SS), domain F"/>
    <property type="match status" value="1"/>
</dbReference>
<evidence type="ECO:0000313" key="8">
    <source>
        <dbReference type="EMBL" id="SOR30012.1"/>
    </source>
</evidence>
<evidence type="ECO:0000256" key="5">
    <source>
        <dbReference type="ARBA" id="ARBA00023136"/>
    </source>
</evidence>
<dbReference type="InterPro" id="IPR042094">
    <property type="entry name" value="T2SS_GspF_sf"/>
</dbReference>
<feature type="transmembrane region" description="Helical" evidence="6">
    <location>
        <begin position="6"/>
        <end position="29"/>
    </location>
</feature>
<feature type="transmembrane region" description="Helical" evidence="6">
    <location>
        <begin position="96"/>
        <end position="113"/>
    </location>
</feature>
<evidence type="ECO:0000256" key="2">
    <source>
        <dbReference type="ARBA" id="ARBA00022475"/>
    </source>
</evidence>
<keyword evidence="4 6" id="KW-1133">Transmembrane helix</keyword>
<evidence type="ECO:0000313" key="9">
    <source>
        <dbReference type="Proteomes" id="UP000233769"/>
    </source>
</evidence>
<dbReference type="PANTHER" id="PTHR35007:SF1">
    <property type="entry name" value="PILUS ASSEMBLY PROTEIN"/>
    <property type="match status" value="1"/>
</dbReference>
<reference evidence="9" key="1">
    <citation type="submission" date="2017-10" db="EMBL/GenBank/DDBJ databases">
        <authorList>
            <person name="Regsiter A."/>
            <person name="William W."/>
        </authorList>
    </citation>
    <scope>NUCLEOTIDE SEQUENCE [LARGE SCALE GENOMIC DNA]</scope>
</reference>
<feature type="transmembrane region" description="Helical" evidence="6">
    <location>
        <begin position="119"/>
        <end position="137"/>
    </location>
</feature>
<organism evidence="8 9">
    <name type="scientific">Methylorubrum extorquens</name>
    <name type="common">Methylobacterium dichloromethanicum</name>
    <name type="synonym">Methylobacterium extorquens</name>
    <dbReference type="NCBI Taxonomy" id="408"/>
    <lineage>
        <taxon>Bacteria</taxon>
        <taxon>Pseudomonadati</taxon>
        <taxon>Pseudomonadota</taxon>
        <taxon>Alphaproteobacteria</taxon>
        <taxon>Hyphomicrobiales</taxon>
        <taxon>Methylobacteriaceae</taxon>
        <taxon>Methylorubrum</taxon>
    </lineage>
</organism>
<evidence type="ECO:0000256" key="3">
    <source>
        <dbReference type="ARBA" id="ARBA00022692"/>
    </source>
</evidence>
<dbReference type="InterPro" id="IPR018076">
    <property type="entry name" value="T2SS_GspF_dom"/>
</dbReference>
<evidence type="ECO:0000259" key="7">
    <source>
        <dbReference type="Pfam" id="PF00482"/>
    </source>
</evidence>
<comment type="subcellular location">
    <subcellularLocation>
        <location evidence="1">Cell membrane</location>
        <topology evidence="1">Multi-pass membrane protein</topology>
    </subcellularLocation>
</comment>
<dbReference type="Proteomes" id="UP000233769">
    <property type="component" value="Chromosome tk0001"/>
</dbReference>
<proteinExistence type="predicted"/>
<dbReference type="AlphaFoldDB" id="A0A2N9ARW6"/>
<dbReference type="PANTHER" id="PTHR35007">
    <property type="entry name" value="INTEGRAL MEMBRANE PROTEIN-RELATED"/>
    <property type="match status" value="1"/>
</dbReference>
<evidence type="ECO:0000256" key="4">
    <source>
        <dbReference type="ARBA" id="ARBA00022989"/>
    </source>
</evidence>
<keyword evidence="2" id="KW-1003">Cell membrane</keyword>
<protein>
    <submittedName>
        <fullName evidence="8">Pilus assembly protein, type II secretion protein</fullName>
    </submittedName>
</protein>
<name>A0A2N9ARW6_METEX</name>
<evidence type="ECO:0000256" key="1">
    <source>
        <dbReference type="ARBA" id="ARBA00004651"/>
    </source>
</evidence>
<evidence type="ECO:0000256" key="6">
    <source>
        <dbReference type="SAM" id="Phobius"/>
    </source>
</evidence>
<gene>
    <name evidence="8" type="ORF">TK0001_3410</name>
</gene>
<sequence length="323" mass="35159">MSALNAPLAVGLVAVAAGSLAYVFLMPALSGERRAEQRRRALGQPQAVLAERGAAASRREQVAKSLKELEAKKDKTKVTLELRLARAGLNWSRQKYRVVSAITAVVLALAAFLVSHNVIVAGLALFVGGFGLPAWWLKRRQKRRVEAFIEELPNAMDVVVRGLRSGIPLGDCLRMIAREAKEPLRSEFRVTMESQALGLSMSDAILRMYERVPVTEVNFFSIVIGIQQKAGGNLSEALGNLSRVLRERKKMAGKIQAMSMEAKASAAIIGALPFVVGGGTYLSSPDYTALLWTTSFGKIALVISGLWMLTGVFVMKKMINFDI</sequence>
<feature type="transmembrane region" description="Helical" evidence="6">
    <location>
        <begin position="289"/>
        <end position="314"/>
    </location>
</feature>